<organism evidence="2 3">
    <name type="scientific">Chryseobacterium luquanense</name>
    <dbReference type="NCBI Taxonomy" id="2983766"/>
    <lineage>
        <taxon>Bacteria</taxon>
        <taxon>Pseudomonadati</taxon>
        <taxon>Bacteroidota</taxon>
        <taxon>Flavobacteriia</taxon>
        <taxon>Flavobacteriales</taxon>
        <taxon>Weeksellaceae</taxon>
        <taxon>Chryseobacterium group</taxon>
        <taxon>Chryseobacterium</taxon>
    </lineage>
</organism>
<name>A0ABT3Y4K0_9FLAO</name>
<keyword evidence="1" id="KW-0472">Membrane</keyword>
<feature type="transmembrane region" description="Helical" evidence="1">
    <location>
        <begin position="90"/>
        <end position="108"/>
    </location>
</feature>
<keyword evidence="1" id="KW-0812">Transmembrane</keyword>
<keyword evidence="3" id="KW-1185">Reference proteome</keyword>
<dbReference type="Proteomes" id="UP001070176">
    <property type="component" value="Unassembled WGS sequence"/>
</dbReference>
<dbReference type="EMBL" id="JAOVZV010000014">
    <property type="protein sequence ID" value="MCX8533080.1"/>
    <property type="molecule type" value="Genomic_DNA"/>
</dbReference>
<sequence>MIKQFIIKNLLSIHSSGIGGKMWSSFQLAVVPAVGMTISERLTGWYLESYIFIFMLGVAIIADLVAGVWKHMKFNTFSPKNMIIGFCQKVGLIILVYFLTEAFIQIIADAELDSIYFKVATKIMIFIYPAGNALVNIGIITNGKFPPLAFLKKFEKFNKTLDINDLNLKNITNETDNISNNPE</sequence>
<comment type="caution">
    <text evidence="2">The sequence shown here is derived from an EMBL/GenBank/DDBJ whole genome shotgun (WGS) entry which is preliminary data.</text>
</comment>
<evidence type="ECO:0000256" key="1">
    <source>
        <dbReference type="SAM" id="Phobius"/>
    </source>
</evidence>
<gene>
    <name evidence="2" type="ORF">OEA66_12035</name>
</gene>
<dbReference type="RefSeq" id="WP_267281601.1">
    <property type="nucleotide sequence ID" value="NZ_JAOVZV010000014.1"/>
</dbReference>
<feature type="transmembrane region" description="Helical" evidence="1">
    <location>
        <begin position="123"/>
        <end position="143"/>
    </location>
</feature>
<protein>
    <submittedName>
        <fullName evidence="2">Phage holin family protein</fullName>
    </submittedName>
</protein>
<keyword evidence="1" id="KW-1133">Transmembrane helix</keyword>
<reference evidence="2" key="1">
    <citation type="submission" date="2022-10" db="EMBL/GenBank/DDBJ databases">
        <title>Chryseobacterium sp. nov., a novel bacterial species.</title>
        <authorList>
            <person name="Cao Y."/>
        </authorList>
    </citation>
    <scope>NUCLEOTIDE SEQUENCE</scope>
    <source>
        <strain evidence="2">KC 927</strain>
    </source>
</reference>
<evidence type="ECO:0000313" key="3">
    <source>
        <dbReference type="Proteomes" id="UP001070176"/>
    </source>
</evidence>
<feature type="transmembrane region" description="Helical" evidence="1">
    <location>
        <begin position="50"/>
        <end position="69"/>
    </location>
</feature>
<accession>A0ABT3Y4K0</accession>
<proteinExistence type="predicted"/>
<feature type="transmembrane region" description="Helical" evidence="1">
    <location>
        <begin position="21"/>
        <end position="38"/>
    </location>
</feature>
<evidence type="ECO:0000313" key="2">
    <source>
        <dbReference type="EMBL" id="MCX8533080.1"/>
    </source>
</evidence>